<organismHost>
    <name type="scientific">Bos taurus</name>
    <name type="common">Bovine</name>
    <dbReference type="NCBI Taxonomy" id="9913"/>
</organismHost>
<sequence length="87" mass="10528">MDFFKKEILDWSIYLSLHYITRLCSNSSTSHIIQEYNLVRKYEKVDKTIVDFLSRWPNLFHILEYGENILHIYSIDAANTNIMIFFF</sequence>
<dbReference type="Proteomes" id="UP000282059">
    <property type="component" value="Segment"/>
</dbReference>
<organismHost>
    <name type="scientific">Loxodonta africana</name>
    <name type="common">African elephant</name>
    <dbReference type="NCBI Taxonomy" id="9785"/>
</organismHost>
<evidence type="ECO:0000313" key="1">
    <source>
        <dbReference type="EMBL" id="ATB55677.1"/>
    </source>
</evidence>
<accession>A0A290GQI6</accession>
<organismHost>
    <name type="scientific">Apodemus sylvaticus</name>
    <name type="common">European woodmouse</name>
    <dbReference type="NCBI Taxonomy" id="10129"/>
</organismHost>
<organismHost>
    <name type="scientific">Felis catus</name>
    <name type="common">Cat</name>
    <name type="synonym">Felis silvestris catus</name>
    <dbReference type="NCBI Taxonomy" id="9685"/>
</organismHost>
<organismHost>
    <name type="scientific">Mus musculus</name>
    <name type="common">Mouse</name>
    <dbReference type="NCBI Taxonomy" id="10090"/>
</organismHost>
<reference evidence="1" key="1">
    <citation type="submission" date="2017-02" db="EMBL/GenBank/DDBJ databases">
        <title>Seasonal Recurring Cowpox Virus Outbreaks in Captive Cheetahs (Acinonyx jubatus).</title>
        <authorList>
            <person name="Stagegaard J."/>
            <person name="Kurth A."/>
            <person name="Stern D."/>
            <person name="Dabrowski P.W."/>
            <person name="Pocknell A."/>
            <person name="Nitsche A."/>
            <person name="Schrick L."/>
        </authorList>
    </citation>
    <scope>NUCLEOTIDE SEQUENCE [LARGE SCALE GENOMIC DNA]</scope>
    <source>
        <strain evidence="1">CPXV CheNuru_DK_2012</strain>
    </source>
</reference>
<protein>
    <submittedName>
        <fullName evidence="1">CPXV198 protein</fullName>
    </submittedName>
</protein>
<name>A0A290GQI6_COWPX</name>
<organismHost>
    <name type="scientific">Microtus agrestis</name>
    <name type="common">Short-tailed field vole</name>
    <dbReference type="NCBI Taxonomy" id="29092"/>
</organismHost>
<dbReference type="EMBL" id="KY569020">
    <property type="protein sequence ID" value="ATB55677.1"/>
    <property type="molecule type" value="Genomic_DNA"/>
</dbReference>
<organism evidence="1">
    <name type="scientific">Cowpox virus</name>
    <name type="common">CPV</name>
    <dbReference type="NCBI Taxonomy" id="10243"/>
    <lineage>
        <taxon>Viruses</taxon>
        <taxon>Varidnaviria</taxon>
        <taxon>Bamfordvirae</taxon>
        <taxon>Nucleocytoviricota</taxon>
        <taxon>Pokkesviricetes</taxon>
        <taxon>Chitovirales</taxon>
        <taxon>Poxviridae</taxon>
        <taxon>Chordopoxvirinae</taxon>
        <taxon>Orthopoxvirus</taxon>
        <taxon>Orthopoxvirus cowpox</taxon>
    </lineage>
</organism>
<organismHost>
    <name type="scientific">Myodes glareolus</name>
    <name type="common">Bank vole</name>
    <name type="synonym">Clethrionomys glareolus</name>
    <dbReference type="NCBI Taxonomy" id="447135"/>
</organismHost>
<organismHost>
    <name type="scientific">Homo sapiens</name>
    <name type="common">Human</name>
    <dbReference type="NCBI Taxonomy" id="9606"/>
</organismHost>
<proteinExistence type="predicted"/>